<evidence type="ECO:0000313" key="8">
    <source>
        <dbReference type="Proteomes" id="UP000309544"/>
    </source>
</evidence>
<dbReference type="GO" id="GO:0005737">
    <property type="term" value="C:cytoplasm"/>
    <property type="evidence" value="ECO:0007669"/>
    <property type="project" value="UniProtKB-SubCell"/>
</dbReference>
<reference evidence="7 8" key="1">
    <citation type="submission" date="2019-05" db="EMBL/GenBank/DDBJ databases">
        <title>Draft Whole-Genome sequence of the green sulfur bacterium Prosthecochloris vibrioformis DSM 260.</title>
        <authorList>
            <person name="Meyer T.E."/>
            <person name="Kyndt J.A."/>
        </authorList>
    </citation>
    <scope>NUCLEOTIDE SEQUENCE [LARGE SCALE GENOMIC DNA]</scope>
    <source>
        <strain evidence="7 8">DSM 260</strain>
    </source>
</reference>
<keyword evidence="5" id="KW-0963">Cytoplasm</keyword>
<dbReference type="GO" id="GO:0004140">
    <property type="term" value="F:dephospho-CoA kinase activity"/>
    <property type="evidence" value="ECO:0007669"/>
    <property type="project" value="UniProtKB-UniRule"/>
</dbReference>
<dbReference type="SUPFAM" id="SSF52540">
    <property type="entry name" value="P-loop containing nucleoside triphosphate hydrolases"/>
    <property type="match status" value="1"/>
</dbReference>
<feature type="binding site" evidence="5">
    <location>
        <begin position="15"/>
        <end position="20"/>
    </location>
    <ligand>
        <name>ATP</name>
        <dbReference type="ChEBI" id="CHEBI:30616"/>
    </ligand>
</feature>
<keyword evidence="5 7" id="KW-0808">Transferase</keyword>
<keyword evidence="8" id="KW-1185">Reference proteome</keyword>
<dbReference type="Gene3D" id="3.40.50.300">
    <property type="entry name" value="P-loop containing nucleotide triphosphate hydrolases"/>
    <property type="match status" value="1"/>
</dbReference>
<dbReference type="Proteomes" id="UP000309544">
    <property type="component" value="Unassembled WGS sequence"/>
</dbReference>
<comment type="catalytic activity">
    <reaction evidence="5">
        <text>3'-dephospho-CoA + ATP = ADP + CoA + H(+)</text>
        <dbReference type="Rhea" id="RHEA:18245"/>
        <dbReference type="ChEBI" id="CHEBI:15378"/>
        <dbReference type="ChEBI" id="CHEBI:30616"/>
        <dbReference type="ChEBI" id="CHEBI:57287"/>
        <dbReference type="ChEBI" id="CHEBI:57328"/>
        <dbReference type="ChEBI" id="CHEBI:456216"/>
        <dbReference type="EC" id="2.7.1.24"/>
    </reaction>
</comment>
<evidence type="ECO:0000256" key="1">
    <source>
        <dbReference type="ARBA" id="ARBA00009018"/>
    </source>
</evidence>
<dbReference type="CDD" id="cd02022">
    <property type="entry name" value="DPCK"/>
    <property type="match status" value="1"/>
</dbReference>
<comment type="function">
    <text evidence="5">Catalyzes the phosphorylation of the 3'-hydroxyl group of dephosphocoenzyme A to form coenzyme A.</text>
</comment>
<sequence length="213" mass="23042">MGKGPFLLGVTGGMGSGKSSVCRILEGLGCRVFEADLVARQLQDADPQVRAGMQALFGEEIYKVASDGSPELRRREVASRVFGDTTLLGKLNGLVHPAVYRAFDEAVDAATRDGVPVLVKEAAILFESGGDKGLDAVVVVSADMQLRVERAMQRTGLGREEVLRRIGTQWPREELERRADYVIENNGTLEELAAETRKVFQAVLARIGQTSPG</sequence>
<organism evidence="7 8">
    <name type="scientific">Prosthecochloris vibrioformis</name>
    <name type="common">Chlorobium vibrioforme</name>
    <dbReference type="NCBI Taxonomy" id="1098"/>
    <lineage>
        <taxon>Bacteria</taxon>
        <taxon>Pseudomonadati</taxon>
        <taxon>Chlorobiota</taxon>
        <taxon>Chlorobiia</taxon>
        <taxon>Chlorobiales</taxon>
        <taxon>Chlorobiaceae</taxon>
        <taxon>Prosthecochloris</taxon>
    </lineage>
</organism>
<comment type="pathway">
    <text evidence="5">Cofactor biosynthesis; coenzyme A biosynthesis; CoA from (R)-pantothenate: step 5/5.</text>
</comment>
<keyword evidence="3 5" id="KW-0067">ATP-binding</keyword>
<dbReference type="GO" id="GO:0015937">
    <property type="term" value="P:coenzyme A biosynthetic process"/>
    <property type="evidence" value="ECO:0007669"/>
    <property type="project" value="UniProtKB-UniRule"/>
</dbReference>
<protein>
    <recommendedName>
        <fullName evidence="5 6">Dephospho-CoA kinase</fullName>
        <ecNumber evidence="5 6">2.7.1.24</ecNumber>
    </recommendedName>
    <alternativeName>
        <fullName evidence="5">Dephosphocoenzyme A kinase</fullName>
    </alternativeName>
</protein>
<keyword evidence="4 5" id="KW-0173">Coenzyme A biosynthesis</keyword>
<dbReference type="InterPro" id="IPR001977">
    <property type="entry name" value="Depp_CoAkinase"/>
</dbReference>
<evidence type="ECO:0000256" key="5">
    <source>
        <dbReference type="HAMAP-Rule" id="MF_00376"/>
    </source>
</evidence>
<comment type="caution">
    <text evidence="7">The sequence shown here is derived from an EMBL/GenBank/DDBJ whole genome shotgun (WGS) entry which is preliminary data.</text>
</comment>
<evidence type="ECO:0000256" key="2">
    <source>
        <dbReference type="ARBA" id="ARBA00022741"/>
    </source>
</evidence>
<dbReference type="AlphaFoldDB" id="A0A5C4S0I7"/>
<evidence type="ECO:0000256" key="3">
    <source>
        <dbReference type="ARBA" id="ARBA00022840"/>
    </source>
</evidence>
<dbReference type="GO" id="GO:0005524">
    <property type="term" value="F:ATP binding"/>
    <property type="evidence" value="ECO:0007669"/>
    <property type="project" value="UniProtKB-UniRule"/>
</dbReference>
<keyword evidence="2 5" id="KW-0547">Nucleotide-binding</keyword>
<dbReference type="NCBIfam" id="TIGR00152">
    <property type="entry name" value="dephospho-CoA kinase"/>
    <property type="match status" value="1"/>
</dbReference>
<dbReference type="InterPro" id="IPR027417">
    <property type="entry name" value="P-loop_NTPase"/>
</dbReference>
<dbReference type="PANTHER" id="PTHR10695:SF46">
    <property type="entry name" value="BIFUNCTIONAL COENZYME A SYNTHASE-RELATED"/>
    <property type="match status" value="1"/>
</dbReference>
<name>A0A5C4S0I7_PROVB</name>
<dbReference type="PROSITE" id="PS51219">
    <property type="entry name" value="DPCK"/>
    <property type="match status" value="1"/>
</dbReference>
<dbReference type="EC" id="2.7.1.24" evidence="5 6"/>
<proteinExistence type="inferred from homology"/>
<dbReference type="UniPathway" id="UPA00241">
    <property type="reaction ID" value="UER00356"/>
</dbReference>
<dbReference type="Pfam" id="PF01121">
    <property type="entry name" value="CoaE"/>
    <property type="match status" value="1"/>
</dbReference>
<dbReference type="PANTHER" id="PTHR10695">
    <property type="entry name" value="DEPHOSPHO-COA KINASE-RELATED"/>
    <property type="match status" value="1"/>
</dbReference>
<dbReference type="HAMAP" id="MF_00376">
    <property type="entry name" value="Dephospho_CoA_kinase"/>
    <property type="match status" value="1"/>
</dbReference>
<keyword evidence="5 7" id="KW-0418">Kinase</keyword>
<evidence type="ECO:0000256" key="6">
    <source>
        <dbReference type="NCBIfam" id="TIGR00152"/>
    </source>
</evidence>
<dbReference type="EMBL" id="VDCI01000003">
    <property type="protein sequence ID" value="TNJ36934.1"/>
    <property type="molecule type" value="Genomic_DNA"/>
</dbReference>
<evidence type="ECO:0000256" key="4">
    <source>
        <dbReference type="ARBA" id="ARBA00022993"/>
    </source>
</evidence>
<accession>A0A5C4S0I7</accession>
<comment type="subcellular location">
    <subcellularLocation>
        <location evidence="5">Cytoplasm</location>
    </subcellularLocation>
</comment>
<comment type="similarity">
    <text evidence="1 5">Belongs to the CoaE family.</text>
</comment>
<gene>
    <name evidence="5" type="primary">coaE</name>
    <name evidence="7" type="ORF">FGF68_05005</name>
</gene>
<evidence type="ECO:0000313" key="7">
    <source>
        <dbReference type="EMBL" id="TNJ36934.1"/>
    </source>
</evidence>
<dbReference type="RefSeq" id="WP_068867201.1">
    <property type="nucleotide sequence ID" value="NZ_VDCI01000003.1"/>
</dbReference>